<dbReference type="EMBL" id="OX465084">
    <property type="protein sequence ID" value="CAI9300020.1"/>
    <property type="molecule type" value="Genomic_DNA"/>
</dbReference>
<dbReference type="AlphaFoldDB" id="A0AA35ZW57"/>
<sequence>MPPIEIDVNEIKDIPYVDGVMGNEGDGFINDGVMEANEGNGEGDGVGERDEAGEDDGEGDGEDDGADMEGKYVDDEGYVQLRMTRKPLESIILKSLKKMDGVPHLGI</sequence>
<accession>A0AA35ZW57</accession>
<protein>
    <submittedName>
        <fullName evidence="2">Uncharacterized protein</fullName>
    </submittedName>
</protein>
<evidence type="ECO:0000256" key="1">
    <source>
        <dbReference type="SAM" id="MobiDB-lite"/>
    </source>
</evidence>
<proteinExistence type="predicted"/>
<evidence type="ECO:0000313" key="3">
    <source>
        <dbReference type="Proteomes" id="UP001177003"/>
    </source>
</evidence>
<feature type="region of interest" description="Disordered" evidence="1">
    <location>
        <begin position="27"/>
        <end position="72"/>
    </location>
</feature>
<evidence type="ECO:0000313" key="2">
    <source>
        <dbReference type="EMBL" id="CAI9300020.1"/>
    </source>
</evidence>
<gene>
    <name evidence="2" type="ORF">LSALG_LOCUS38693</name>
</gene>
<dbReference type="Proteomes" id="UP001177003">
    <property type="component" value="Chromosome 8"/>
</dbReference>
<reference evidence="2" key="1">
    <citation type="submission" date="2023-04" db="EMBL/GenBank/DDBJ databases">
        <authorList>
            <person name="Vijverberg K."/>
            <person name="Xiong W."/>
            <person name="Schranz E."/>
        </authorList>
    </citation>
    <scope>NUCLEOTIDE SEQUENCE</scope>
</reference>
<keyword evidence="3" id="KW-1185">Reference proteome</keyword>
<organism evidence="2 3">
    <name type="scientific">Lactuca saligna</name>
    <name type="common">Willowleaf lettuce</name>
    <dbReference type="NCBI Taxonomy" id="75948"/>
    <lineage>
        <taxon>Eukaryota</taxon>
        <taxon>Viridiplantae</taxon>
        <taxon>Streptophyta</taxon>
        <taxon>Embryophyta</taxon>
        <taxon>Tracheophyta</taxon>
        <taxon>Spermatophyta</taxon>
        <taxon>Magnoliopsida</taxon>
        <taxon>eudicotyledons</taxon>
        <taxon>Gunneridae</taxon>
        <taxon>Pentapetalae</taxon>
        <taxon>asterids</taxon>
        <taxon>campanulids</taxon>
        <taxon>Asterales</taxon>
        <taxon>Asteraceae</taxon>
        <taxon>Cichorioideae</taxon>
        <taxon>Cichorieae</taxon>
        <taxon>Lactucinae</taxon>
        <taxon>Lactuca</taxon>
    </lineage>
</organism>
<name>A0AA35ZW57_LACSI</name>
<feature type="compositionally biased region" description="Acidic residues" evidence="1">
    <location>
        <begin position="51"/>
        <end position="67"/>
    </location>
</feature>